<sequence>MIFMQDKSAFTKTQTPTMPQTQPKNTWSQSTLNYSARKLSVLSNLAVPVLDDSPIASGDAAFYSDSLFKEEGIPEISFIK</sequence>
<evidence type="ECO:0000256" key="1">
    <source>
        <dbReference type="SAM" id="MobiDB-lite"/>
    </source>
</evidence>
<protein>
    <submittedName>
        <fullName evidence="2">Uncharacterized protein</fullName>
    </submittedName>
</protein>
<feature type="compositionally biased region" description="Low complexity" evidence="1">
    <location>
        <begin position="11"/>
        <end position="26"/>
    </location>
</feature>
<reference evidence="2" key="1">
    <citation type="submission" date="2009-08" db="EMBL/GenBank/DDBJ databases">
        <authorList>
            <person name="Cheung F."/>
            <person name="Xiao Y."/>
            <person name="Chan A."/>
            <person name="Moskal W."/>
            <person name="Town C.D."/>
        </authorList>
    </citation>
    <scope>NUCLEOTIDE SEQUENCE</scope>
</reference>
<organism evidence="2">
    <name type="scientific">Glycine max</name>
    <name type="common">Soybean</name>
    <name type="synonym">Glycine hispida</name>
    <dbReference type="NCBI Taxonomy" id="3847"/>
    <lineage>
        <taxon>Eukaryota</taxon>
        <taxon>Viridiplantae</taxon>
        <taxon>Streptophyta</taxon>
        <taxon>Embryophyta</taxon>
        <taxon>Tracheophyta</taxon>
        <taxon>Spermatophyta</taxon>
        <taxon>Magnoliopsida</taxon>
        <taxon>eudicotyledons</taxon>
        <taxon>Gunneridae</taxon>
        <taxon>Pentapetalae</taxon>
        <taxon>rosids</taxon>
        <taxon>fabids</taxon>
        <taxon>Fabales</taxon>
        <taxon>Fabaceae</taxon>
        <taxon>Papilionoideae</taxon>
        <taxon>50 kb inversion clade</taxon>
        <taxon>NPAAA clade</taxon>
        <taxon>indigoferoid/millettioid clade</taxon>
        <taxon>Phaseoleae</taxon>
        <taxon>Glycine</taxon>
        <taxon>Glycine subgen. Soja</taxon>
    </lineage>
</organism>
<feature type="region of interest" description="Disordered" evidence="1">
    <location>
        <begin position="1"/>
        <end position="27"/>
    </location>
</feature>
<dbReference type="AlphaFoldDB" id="C6SYV4"/>
<name>C6SYV4_SOYBN</name>
<evidence type="ECO:0000313" key="2">
    <source>
        <dbReference type="EMBL" id="ACU14427.1"/>
    </source>
</evidence>
<accession>C6SYV4</accession>
<proteinExistence type="evidence at transcript level"/>
<dbReference type="EMBL" id="BT090352">
    <property type="protein sequence ID" value="ACU14427.1"/>
    <property type="molecule type" value="mRNA"/>
</dbReference>